<comment type="caution">
    <text evidence="6">The sequence shown here is derived from an EMBL/GenBank/DDBJ whole genome shotgun (WGS) entry which is preliminary data.</text>
</comment>
<name>A0ABV8NUL4_9BURK</name>
<proteinExistence type="predicted"/>
<dbReference type="PROSITE" id="PS51854">
    <property type="entry name" value="CSPG"/>
    <property type="match status" value="1"/>
</dbReference>
<dbReference type="Pfam" id="PF16184">
    <property type="entry name" value="Cadherin_3"/>
    <property type="match status" value="2"/>
</dbReference>
<dbReference type="InterPro" id="IPR051561">
    <property type="entry name" value="FRAS1_ECM"/>
</dbReference>
<reference evidence="7" key="1">
    <citation type="journal article" date="2019" name="Int. J. Syst. Evol. Microbiol.">
        <title>The Global Catalogue of Microorganisms (GCM) 10K type strain sequencing project: providing services to taxonomists for standard genome sequencing and annotation.</title>
        <authorList>
            <consortium name="The Broad Institute Genomics Platform"/>
            <consortium name="The Broad Institute Genome Sequencing Center for Infectious Disease"/>
            <person name="Wu L."/>
            <person name="Ma J."/>
        </authorList>
    </citation>
    <scope>NUCLEOTIDE SEQUENCE [LARGE SCALE GENOMIC DNA]</scope>
    <source>
        <strain evidence="7">LMG 24813</strain>
    </source>
</reference>
<evidence type="ECO:0000313" key="7">
    <source>
        <dbReference type="Proteomes" id="UP001595848"/>
    </source>
</evidence>
<evidence type="ECO:0000256" key="4">
    <source>
        <dbReference type="SAM" id="MobiDB-lite"/>
    </source>
</evidence>
<sequence>MTLIRFPRARSNPDRRPTQAFAPRSTLLALEPRTLYDGAAAVVADKVAAHPQHGSQGQHEGQADHAQARAISEPGRDAQPHEQARTNELLFVDTTVSGWQNIVAQAKPNVQVILLDPARDPIDQIAQTMSHEGKVDAIHIVSHGADGTLQIGGRSIDLTSLQGYSTQLATIGEHLTTDGDILLYGCDIGEGAAGAQFVQALARATGADVAASTDATGAAARGGGRGLGDSTGQIDVAVLHDAAYTGLLDAPSVTGTMKDASVAEPSSLNADGASTLGLSGWTIADSGQGTGTVTVDVILSNTSAGSLVDASGHSTAVSGGLEFTGSAAAAQAWVNQLSFTAADTELGNTAAKTTLTVKVTDQETVPLSSQKSIDITVTPSNDPTTLADGHQNVDETNAGDGSLKNVTVLTTAALNPSDPEVSFGTQNPSQIVYRIDTDASYGYLVLHTGGADVRLGVGSVFTQADVIAGNVRYVHTETGASQDASDSFTVTANDGATPQSQSAHATVTLDITPVNQAPSVSGTAQVYEGQSGFQVLANSGITFDTGGDPGDAIASVTIESLPTQGTLLYNGNAVTVGQVILYADLGLLTYNHNGKDPGDTDSTGASDSFKIVVTDTDSGGTDPASSASTDIKIAILAVDDDPTYAGGTREATVAKNGPDGTPGGGDDYRVVLDTGMLSAADVDSSDVAVSFVVSQLPSYGQIVLLDASGNVTRVLAANDSFTLADLKDGRVAFDQTGAPPEGDSLVDGFKFQIIDNAVAVHWDANGNLYTRAGGVYGAGGASAALTTFDFTVNLVPGYDGGGPGSGPATPGVNTVVTHAGTDPNDVVFGNLTEGGSPVTISGTTMLSYSADGVDPSQIVYTVTGFKVGSDPADSLNGTMYKAGVALGLYSTFTQQDLDDGKITF</sequence>
<organism evidence="6 7">
    <name type="scientific">Candidimonas humi</name>
    <dbReference type="NCBI Taxonomy" id="683355"/>
    <lineage>
        <taxon>Bacteria</taxon>
        <taxon>Pseudomonadati</taxon>
        <taxon>Pseudomonadota</taxon>
        <taxon>Betaproteobacteria</taxon>
        <taxon>Burkholderiales</taxon>
        <taxon>Alcaligenaceae</taxon>
        <taxon>Candidimonas</taxon>
    </lineage>
</organism>
<evidence type="ECO:0000259" key="5">
    <source>
        <dbReference type="Pfam" id="PF14252"/>
    </source>
</evidence>
<protein>
    <submittedName>
        <fullName evidence="6">DUF4347 domain-containing protein</fullName>
    </submittedName>
</protein>
<evidence type="ECO:0000256" key="2">
    <source>
        <dbReference type="ARBA" id="ARBA00022737"/>
    </source>
</evidence>
<keyword evidence="7" id="KW-1185">Reference proteome</keyword>
<dbReference type="InterPro" id="IPR039005">
    <property type="entry name" value="CSPG_rpt"/>
</dbReference>
<dbReference type="EMBL" id="JBHSBV010000001">
    <property type="protein sequence ID" value="MFC4199922.1"/>
    <property type="molecule type" value="Genomic_DNA"/>
</dbReference>
<evidence type="ECO:0000256" key="3">
    <source>
        <dbReference type="ARBA" id="ARBA00023180"/>
    </source>
</evidence>
<evidence type="ECO:0000313" key="6">
    <source>
        <dbReference type="EMBL" id="MFC4199922.1"/>
    </source>
</evidence>
<accession>A0ABV8NUL4</accession>
<dbReference type="InterPro" id="IPR025592">
    <property type="entry name" value="DUF4347"/>
</dbReference>
<evidence type="ECO:0000256" key="1">
    <source>
        <dbReference type="ARBA" id="ARBA00022729"/>
    </source>
</evidence>
<gene>
    <name evidence="6" type="ORF">ACFOY1_03050</name>
</gene>
<dbReference type="Pfam" id="PF14252">
    <property type="entry name" value="DUF4347"/>
    <property type="match status" value="1"/>
</dbReference>
<dbReference type="PANTHER" id="PTHR45739">
    <property type="entry name" value="MATRIX PROTEIN, PUTATIVE-RELATED"/>
    <property type="match status" value="1"/>
</dbReference>
<dbReference type="Proteomes" id="UP001595848">
    <property type="component" value="Unassembled WGS sequence"/>
</dbReference>
<dbReference type="PANTHER" id="PTHR45739:SF8">
    <property type="entry name" value="FRAS1-RELATED EXTRACELLULAR MATRIX PROTEIN 1"/>
    <property type="match status" value="1"/>
</dbReference>
<feature type="domain" description="DUF4347" evidence="5">
    <location>
        <begin position="89"/>
        <end position="239"/>
    </location>
</feature>
<keyword evidence="3" id="KW-0325">Glycoprotein</keyword>
<keyword evidence="2" id="KW-0677">Repeat</keyword>
<keyword evidence="1" id="KW-0732">Signal</keyword>
<dbReference type="RefSeq" id="WP_376810910.1">
    <property type="nucleotide sequence ID" value="NZ_JBHSBV010000001.1"/>
</dbReference>
<feature type="region of interest" description="Disordered" evidence="4">
    <location>
        <begin position="1"/>
        <end position="22"/>
    </location>
</feature>